<feature type="compositionally biased region" description="Basic and acidic residues" evidence="2">
    <location>
        <begin position="87"/>
        <end position="110"/>
    </location>
</feature>
<feature type="region of interest" description="Disordered" evidence="2">
    <location>
        <begin position="347"/>
        <end position="462"/>
    </location>
</feature>
<gene>
    <name evidence="4" type="ORF">KUDE01_022941</name>
</gene>
<dbReference type="PANTHER" id="PTHR14247">
    <property type="entry name" value="BREAST CANCER ANTI-ESTROGEN RESISTANCE PROTEIN 3 HOMOLOG-LIKE PROTEIN"/>
    <property type="match status" value="1"/>
</dbReference>
<dbReference type="Pfam" id="PF00017">
    <property type="entry name" value="SH2"/>
    <property type="match status" value="1"/>
</dbReference>
<organism evidence="4 5">
    <name type="scientific">Dissostichus eleginoides</name>
    <name type="common">Patagonian toothfish</name>
    <name type="synonym">Dissostichus amissus</name>
    <dbReference type="NCBI Taxonomy" id="100907"/>
    <lineage>
        <taxon>Eukaryota</taxon>
        <taxon>Metazoa</taxon>
        <taxon>Chordata</taxon>
        <taxon>Craniata</taxon>
        <taxon>Vertebrata</taxon>
        <taxon>Euteleostomi</taxon>
        <taxon>Actinopterygii</taxon>
        <taxon>Neopterygii</taxon>
        <taxon>Teleostei</taxon>
        <taxon>Neoteleostei</taxon>
        <taxon>Acanthomorphata</taxon>
        <taxon>Eupercaria</taxon>
        <taxon>Perciformes</taxon>
        <taxon>Notothenioidei</taxon>
        <taxon>Nototheniidae</taxon>
        <taxon>Dissostichus</taxon>
    </lineage>
</organism>
<dbReference type="Gene3D" id="3.30.505.10">
    <property type="entry name" value="SH2 domain"/>
    <property type="match status" value="1"/>
</dbReference>
<feature type="non-terminal residue" evidence="4">
    <location>
        <position position="1"/>
    </location>
</feature>
<dbReference type="FunFam" id="3.30.505.10:FF:000013">
    <property type="entry name" value="SH2 domain-containing protein 3C isoform X1"/>
    <property type="match status" value="1"/>
</dbReference>
<evidence type="ECO:0000313" key="4">
    <source>
        <dbReference type="EMBL" id="KAK1884627.1"/>
    </source>
</evidence>
<comment type="caution">
    <text evidence="4">The sequence shown here is derived from an EMBL/GenBank/DDBJ whole genome shotgun (WGS) entry which is preliminary data.</text>
</comment>
<name>A0AAD9BKN9_DISEL</name>
<protein>
    <submittedName>
        <fullName evidence="4">SH2 domain containing protein 3C</fullName>
    </submittedName>
</protein>
<dbReference type="InterPro" id="IPR036860">
    <property type="entry name" value="SH2_dom_sf"/>
</dbReference>
<proteinExistence type="predicted"/>
<feature type="region of interest" description="Disordered" evidence="2">
    <location>
        <begin position="477"/>
        <end position="521"/>
    </location>
</feature>
<feature type="compositionally biased region" description="Polar residues" evidence="2">
    <location>
        <begin position="442"/>
        <end position="451"/>
    </location>
</feature>
<feature type="region of interest" description="Disordered" evidence="2">
    <location>
        <begin position="57"/>
        <end position="134"/>
    </location>
</feature>
<accession>A0AAD9BKN9</accession>
<dbReference type="EMBL" id="JASDAP010000022">
    <property type="protein sequence ID" value="KAK1884627.1"/>
    <property type="molecule type" value="Genomic_DNA"/>
</dbReference>
<dbReference type="AlphaFoldDB" id="A0AAD9BKN9"/>
<dbReference type="SMART" id="SM00252">
    <property type="entry name" value="SH2"/>
    <property type="match status" value="1"/>
</dbReference>
<dbReference type="SUPFAM" id="SSF55550">
    <property type="entry name" value="SH2 domain"/>
    <property type="match status" value="1"/>
</dbReference>
<feature type="compositionally biased region" description="Low complexity" evidence="2">
    <location>
        <begin position="504"/>
        <end position="520"/>
    </location>
</feature>
<dbReference type="InterPro" id="IPR051853">
    <property type="entry name" value="SH2-Ras-GEF_adapter"/>
</dbReference>
<keyword evidence="1" id="KW-0727">SH2 domain</keyword>
<evidence type="ECO:0000259" key="3">
    <source>
        <dbReference type="PROSITE" id="PS50001"/>
    </source>
</evidence>
<dbReference type="InterPro" id="IPR000980">
    <property type="entry name" value="SH2"/>
</dbReference>
<dbReference type="PANTHER" id="PTHR14247:SF6">
    <property type="entry name" value="SH2 DOMAIN-CONTAINING PROTEIN 3C"/>
    <property type="match status" value="1"/>
</dbReference>
<dbReference type="PROSITE" id="PS50001">
    <property type="entry name" value="SH2"/>
    <property type="match status" value="1"/>
</dbReference>
<evidence type="ECO:0000256" key="2">
    <source>
        <dbReference type="SAM" id="MobiDB-lite"/>
    </source>
</evidence>
<dbReference type="Proteomes" id="UP001228049">
    <property type="component" value="Unassembled WGS sequence"/>
</dbReference>
<keyword evidence="5" id="KW-1185">Reference proteome</keyword>
<feature type="domain" description="SH2" evidence="3">
    <location>
        <begin position="588"/>
        <end position="646"/>
    </location>
</feature>
<reference evidence="4" key="1">
    <citation type="submission" date="2023-04" db="EMBL/GenBank/DDBJ databases">
        <title>Chromosome-level genome of Chaenocephalus aceratus.</title>
        <authorList>
            <person name="Park H."/>
        </authorList>
    </citation>
    <scope>NUCLEOTIDE SEQUENCE</scope>
    <source>
        <strain evidence="4">DE</strain>
        <tissue evidence="4">Muscle</tissue>
    </source>
</reference>
<sequence>MTMELCWISIPTEDSQLTTPDCSDGAVQSLSKLTPEERKVEVRRQMYVELKEVEMERRQNAALETLANGERDREETPKVPKSLKSANMEKDRRRQKAPETRRQNQLKQERLQWQQSKRGGEEADSLTPHLKSPETRNKTLYNNWVAEEEMDSEPVVDNSTYLLYAEKLKPKSDGKAAEVKESVQSMQKDILSVGHWVVKYRQNHEKKREKRRLNTQAQYEKYVASKSHGPKNTVLNDLLDCKQVLEKKNVFNNCIGEEEKDSRPVIDSSNYLLYAEKLKPKSDGKAAEVKESLQSMQKDRLSVGHWVGKEVSQCAMPLLLPLISQSQRHTRLCFKWFGNLTNLTFRRSTEKSDSNSSSKSESGIVPEDGTDCGGVTEATLAPVVETTMDDMDAMRPRTSSYIRSSEDYSHMGTLPRLLMKRRGKNNKGGPNGNKKSKDKTSISRSQSQRPVGSQECGPLRLKAPLPTVADVELGKSFLTDPKTQREPAGETDVVTNTQNTDHGPVAAMPPSSGSSAAPKPEACDEQCITQTGVDMNPEDGLMEPAESQGEYVQFSKEKYLLESPPEKLRKELEEELKLSAADIRSHGWYHGHIPREVAASLIIRNGDFLVRDSLTSVGDYVLTCRWDNEVLHFKISKVLVKSSETK</sequence>
<evidence type="ECO:0000256" key="1">
    <source>
        <dbReference type="PROSITE-ProRule" id="PRU00191"/>
    </source>
</evidence>
<evidence type="ECO:0000313" key="5">
    <source>
        <dbReference type="Proteomes" id="UP001228049"/>
    </source>
</evidence>
<feature type="compositionally biased region" description="Basic and acidic residues" evidence="2">
    <location>
        <begin position="69"/>
        <end position="78"/>
    </location>
</feature>